<keyword evidence="3" id="KW-0285">Flavoprotein</keyword>
<dbReference type="Proteomes" id="UP001597467">
    <property type="component" value="Unassembled WGS sequence"/>
</dbReference>
<evidence type="ECO:0000313" key="6">
    <source>
        <dbReference type="EMBL" id="MFD2542331.1"/>
    </source>
</evidence>
<accession>A0ABW5K3B4</accession>
<evidence type="ECO:0000256" key="3">
    <source>
        <dbReference type="ARBA" id="ARBA00022630"/>
    </source>
</evidence>
<evidence type="ECO:0000256" key="1">
    <source>
        <dbReference type="ARBA" id="ARBA00001974"/>
    </source>
</evidence>
<sequence length="347" mass="39610">MKHVDYIIVGCGLAGVHFCEQLKAHNKSFVVLDDTSQQSSVVAGGLYNPVVLKRFTSVWKSKEQLQLALPIYHKLEQELNVVLDHKTPVYRRFTSVEEQNDWFTASDKPELANYLSTSILKNTNQAIDANFGFGKVLETGRIDTKLLIESYKKHLIENNQLLEESFNYDALIINEDEITYNQITAKHIIFAEGFGVKKNKYFQDLPLKEVKGELLTIHAPDLKIDFVLKSSVFLIPIGNDLYTVGATYDWKDKTNNITIEAKELLLKKLKTFLKCDFKVVHQVAGIRPTVTDRRPLVGRHESFKNMYVLNGLGTRGVMIAPYVAKQLFNNIENNTPLERDIDIARFN</sequence>
<comment type="similarity">
    <text evidence="2">Belongs to the DadA oxidoreductase family.</text>
</comment>
<dbReference type="PANTHER" id="PTHR13847">
    <property type="entry name" value="SARCOSINE DEHYDROGENASE-RELATED"/>
    <property type="match status" value="1"/>
</dbReference>
<feature type="domain" description="FAD dependent oxidoreductase" evidence="5">
    <location>
        <begin position="5"/>
        <end position="327"/>
    </location>
</feature>
<organism evidence="6 7">
    <name type="scientific">Lacinutrix gracilariae</name>
    <dbReference type="NCBI Taxonomy" id="1747198"/>
    <lineage>
        <taxon>Bacteria</taxon>
        <taxon>Pseudomonadati</taxon>
        <taxon>Bacteroidota</taxon>
        <taxon>Flavobacteriia</taxon>
        <taxon>Flavobacteriales</taxon>
        <taxon>Flavobacteriaceae</taxon>
        <taxon>Lacinutrix</taxon>
    </lineage>
</organism>
<evidence type="ECO:0000256" key="2">
    <source>
        <dbReference type="ARBA" id="ARBA00009410"/>
    </source>
</evidence>
<proteinExistence type="inferred from homology"/>
<name>A0ABW5K3B4_9FLAO</name>
<dbReference type="EC" id="1.-.-.-" evidence="6"/>
<comment type="cofactor">
    <cofactor evidence="1">
        <name>FAD</name>
        <dbReference type="ChEBI" id="CHEBI:57692"/>
    </cofactor>
</comment>
<comment type="caution">
    <text evidence="6">The sequence shown here is derived from an EMBL/GenBank/DDBJ whole genome shotgun (WGS) entry which is preliminary data.</text>
</comment>
<dbReference type="Gene3D" id="3.30.9.10">
    <property type="entry name" value="D-Amino Acid Oxidase, subunit A, domain 2"/>
    <property type="match status" value="1"/>
</dbReference>
<dbReference type="PANTHER" id="PTHR13847:SF286">
    <property type="entry name" value="D-AMINO ACID DEHYDROGENASE"/>
    <property type="match status" value="1"/>
</dbReference>
<dbReference type="EMBL" id="JBHULM010000011">
    <property type="protein sequence ID" value="MFD2542331.1"/>
    <property type="molecule type" value="Genomic_DNA"/>
</dbReference>
<keyword evidence="4 6" id="KW-0560">Oxidoreductase</keyword>
<dbReference type="SUPFAM" id="SSF54373">
    <property type="entry name" value="FAD-linked reductases, C-terminal domain"/>
    <property type="match status" value="1"/>
</dbReference>
<gene>
    <name evidence="6" type="ORF">ACFSSB_08375</name>
</gene>
<reference evidence="7" key="1">
    <citation type="journal article" date="2019" name="Int. J. Syst. Evol. Microbiol.">
        <title>The Global Catalogue of Microorganisms (GCM) 10K type strain sequencing project: providing services to taxonomists for standard genome sequencing and annotation.</title>
        <authorList>
            <consortium name="The Broad Institute Genomics Platform"/>
            <consortium name="The Broad Institute Genome Sequencing Center for Infectious Disease"/>
            <person name="Wu L."/>
            <person name="Ma J."/>
        </authorList>
    </citation>
    <scope>NUCLEOTIDE SEQUENCE [LARGE SCALE GENOMIC DNA]</scope>
    <source>
        <strain evidence="7">KCTC 42808</strain>
    </source>
</reference>
<evidence type="ECO:0000256" key="4">
    <source>
        <dbReference type="ARBA" id="ARBA00023002"/>
    </source>
</evidence>
<keyword evidence="7" id="KW-1185">Reference proteome</keyword>
<dbReference type="InterPro" id="IPR036188">
    <property type="entry name" value="FAD/NAD-bd_sf"/>
</dbReference>
<dbReference type="InterPro" id="IPR006076">
    <property type="entry name" value="FAD-dep_OxRdtase"/>
</dbReference>
<dbReference type="SUPFAM" id="SSF51971">
    <property type="entry name" value="Nucleotide-binding domain"/>
    <property type="match status" value="1"/>
</dbReference>
<evidence type="ECO:0000313" key="7">
    <source>
        <dbReference type="Proteomes" id="UP001597467"/>
    </source>
</evidence>
<evidence type="ECO:0000259" key="5">
    <source>
        <dbReference type="Pfam" id="PF01266"/>
    </source>
</evidence>
<dbReference type="GO" id="GO:0016491">
    <property type="term" value="F:oxidoreductase activity"/>
    <property type="evidence" value="ECO:0007669"/>
    <property type="project" value="UniProtKB-KW"/>
</dbReference>
<dbReference type="Pfam" id="PF01266">
    <property type="entry name" value="DAO"/>
    <property type="match status" value="1"/>
</dbReference>
<dbReference type="Gene3D" id="3.50.50.60">
    <property type="entry name" value="FAD/NAD(P)-binding domain"/>
    <property type="match status" value="1"/>
</dbReference>
<dbReference type="RefSeq" id="WP_379903106.1">
    <property type="nucleotide sequence ID" value="NZ_JBHULM010000011.1"/>
</dbReference>
<protein>
    <submittedName>
        <fullName evidence="6">NAD(P)/FAD-dependent oxidoreductase</fullName>
        <ecNumber evidence="6">1.-.-.-</ecNumber>
    </submittedName>
</protein>